<feature type="domain" description="PD-(D/E)XK endonuclease-like" evidence="1">
    <location>
        <begin position="118"/>
        <end position="242"/>
    </location>
</feature>
<dbReference type="EMBL" id="LR796651">
    <property type="protein sequence ID" value="CAB4157215.1"/>
    <property type="molecule type" value="Genomic_DNA"/>
</dbReference>
<name>A0A6J5NJ32_9CAUD</name>
<keyword evidence="2" id="KW-0269">Exonuclease</keyword>
<dbReference type="InterPro" id="IPR011604">
    <property type="entry name" value="PDDEXK-like_dom_sf"/>
</dbReference>
<keyword evidence="2" id="KW-0540">Nuclease</keyword>
<dbReference type="Gene3D" id="3.90.320.10">
    <property type="match status" value="1"/>
</dbReference>
<accession>A0A6J5NJ32</accession>
<evidence type="ECO:0000259" key="1">
    <source>
        <dbReference type="Pfam" id="PF12705"/>
    </source>
</evidence>
<reference evidence="2" key="1">
    <citation type="submission" date="2020-04" db="EMBL/GenBank/DDBJ databases">
        <authorList>
            <person name="Chiriac C."/>
            <person name="Salcher M."/>
            <person name="Ghai R."/>
            <person name="Kavagutti S V."/>
        </authorList>
    </citation>
    <scope>NUCLEOTIDE SEQUENCE</scope>
</reference>
<protein>
    <submittedName>
        <fullName evidence="2">COG1468 CRISPR-associated protein Cas4 (RecB family exonuclease)</fullName>
    </submittedName>
</protein>
<sequence>MTKNLLKEIMLKPTTENDTFETEKFVETIQNGYLADRGTKFQTKKTFGPSTIAYGHGECPRYWYLAFSGANFEDNNTPYDVANMTNGIISHERILGKAFAGSGILIDTEFDLRESDPPIYGKVDGLVKWQDEEVVVEVKTTNETVFEYRKRTNKPKTGHVIQLLIYMKVLKKAKGVLVYENKNNHELLAIPVEINENYINWIDQAFEWMRVVRKAWEDKDLPMKNYRANSKICKNCPIKSDCDKAEAGVIKIASLEELSETM</sequence>
<dbReference type="InterPro" id="IPR038726">
    <property type="entry name" value="PDDEXK_AddAB-type"/>
</dbReference>
<proteinExistence type="predicted"/>
<gene>
    <name evidence="2" type="ORF">UFOVP694_9</name>
</gene>
<keyword evidence="2" id="KW-0378">Hydrolase</keyword>
<evidence type="ECO:0000313" key="2">
    <source>
        <dbReference type="EMBL" id="CAB4157215.1"/>
    </source>
</evidence>
<organism evidence="2">
    <name type="scientific">uncultured Caudovirales phage</name>
    <dbReference type="NCBI Taxonomy" id="2100421"/>
    <lineage>
        <taxon>Viruses</taxon>
        <taxon>Duplodnaviria</taxon>
        <taxon>Heunggongvirae</taxon>
        <taxon>Uroviricota</taxon>
        <taxon>Caudoviricetes</taxon>
        <taxon>Peduoviridae</taxon>
        <taxon>Maltschvirus</taxon>
        <taxon>Maltschvirus maltsch</taxon>
    </lineage>
</organism>
<dbReference type="GO" id="GO:0004527">
    <property type="term" value="F:exonuclease activity"/>
    <property type="evidence" value="ECO:0007669"/>
    <property type="project" value="UniProtKB-KW"/>
</dbReference>
<dbReference type="Pfam" id="PF12705">
    <property type="entry name" value="PDDEXK_1"/>
    <property type="match status" value="1"/>
</dbReference>